<organism evidence="1 2">
    <name type="scientific">Podospora pseudopauciseta</name>
    <dbReference type="NCBI Taxonomy" id="2093780"/>
    <lineage>
        <taxon>Eukaryota</taxon>
        <taxon>Fungi</taxon>
        <taxon>Dikarya</taxon>
        <taxon>Ascomycota</taxon>
        <taxon>Pezizomycotina</taxon>
        <taxon>Sordariomycetes</taxon>
        <taxon>Sordariomycetidae</taxon>
        <taxon>Sordariales</taxon>
        <taxon>Podosporaceae</taxon>
        <taxon>Podospora</taxon>
    </lineage>
</organism>
<dbReference type="EMBL" id="JAFFHB010000001">
    <property type="protein sequence ID" value="KAK4674040.1"/>
    <property type="molecule type" value="Genomic_DNA"/>
</dbReference>
<accession>A0ABR0I1G4</accession>
<dbReference type="GeneID" id="87925342"/>
<dbReference type="RefSeq" id="XP_062771362.1">
    <property type="nucleotide sequence ID" value="XM_062905391.1"/>
</dbReference>
<protein>
    <submittedName>
        <fullName evidence="1">Uncharacterized protein</fullName>
    </submittedName>
</protein>
<gene>
    <name evidence="1" type="ORF">QC763_0020200</name>
</gene>
<comment type="caution">
    <text evidence="1">The sequence shown here is derived from an EMBL/GenBank/DDBJ whole genome shotgun (WGS) entry which is preliminary data.</text>
</comment>
<sequence>MYPYRSTDKVIIHHRFDGVSVQEPPVEFQIESAKHDDTPSPLKSDIRLIFETPTPTSIVLMKLNCRRATVSPAQGPVVSGLDTDSAPAPRCEQSIRYLPGMTKSLLAQCNTHVLVREEAKGRPMAATVGDNI</sequence>
<reference evidence="1 2" key="1">
    <citation type="journal article" date="2023" name="bioRxiv">
        <title>High-quality genome assemblies of four members of thePodospora anserinaspecies complex.</title>
        <authorList>
            <person name="Ament-Velasquez S.L."/>
            <person name="Vogan A.A."/>
            <person name="Wallerman O."/>
            <person name="Hartmann F."/>
            <person name="Gautier V."/>
            <person name="Silar P."/>
            <person name="Giraud T."/>
            <person name="Johannesson H."/>
        </authorList>
    </citation>
    <scope>NUCLEOTIDE SEQUENCE [LARGE SCALE GENOMIC DNA]</scope>
    <source>
        <strain evidence="1 2">CBS 411.78</strain>
    </source>
</reference>
<evidence type="ECO:0000313" key="2">
    <source>
        <dbReference type="Proteomes" id="UP001326199"/>
    </source>
</evidence>
<keyword evidence="2" id="KW-1185">Reference proteome</keyword>
<proteinExistence type="predicted"/>
<dbReference type="Proteomes" id="UP001326199">
    <property type="component" value="Unassembled WGS sequence"/>
</dbReference>
<name>A0ABR0I1G4_9PEZI</name>
<evidence type="ECO:0000313" key="1">
    <source>
        <dbReference type="EMBL" id="KAK4674040.1"/>
    </source>
</evidence>